<evidence type="ECO:0000256" key="7">
    <source>
        <dbReference type="ARBA" id="ARBA00022840"/>
    </source>
</evidence>
<dbReference type="PROSITE" id="PS00108">
    <property type="entry name" value="PROTEIN_KINASE_ST"/>
    <property type="match status" value="1"/>
</dbReference>
<evidence type="ECO:0000313" key="13">
    <source>
        <dbReference type="Proteomes" id="UP001648503"/>
    </source>
</evidence>
<feature type="compositionally biased region" description="Pro residues" evidence="10">
    <location>
        <begin position="896"/>
        <end position="930"/>
    </location>
</feature>
<feature type="domain" description="Protein kinase" evidence="11">
    <location>
        <begin position="453"/>
        <end position="751"/>
    </location>
</feature>
<feature type="region of interest" description="Disordered" evidence="10">
    <location>
        <begin position="196"/>
        <end position="274"/>
    </location>
</feature>
<feature type="region of interest" description="Disordered" evidence="10">
    <location>
        <begin position="380"/>
        <end position="435"/>
    </location>
</feature>
<dbReference type="Pfam" id="PF00069">
    <property type="entry name" value="Pkinase"/>
    <property type="match status" value="1"/>
</dbReference>
<dbReference type="Gene3D" id="3.30.200.20">
    <property type="entry name" value="Phosphorylase Kinase, domain 1"/>
    <property type="match status" value="1"/>
</dbReference>
<evidence type="ECO:0000256" key="3">
    <source>
        <dbReference type="ARBA" id="ARBA00022527"/>
    </source>
</evidence>
<dbReference type="SUPFAM" id="SSF56112">
    <property type="entry name" value="Protein kinase-like (PK-like)"/>
    <property type="match status" value="1"/>
</dbReference>
<evidence type="ECO:0000256" key="5">
    <source>
        <dbReference type="ARBA" id="ARBA00022741"/>
    </source>
</evidence>
<dbReference type="PROSITE" id="PS50011">
    <property type="entry name" value="PROTEIN_KINASE_DOM"/>
    <property type="match status" value="1"/>
</dbReference>
<feature type="compositionally biased region" description="Basic and acidic residues" evidence="10">
    <location>
        <begin position="10"/>
        <end position="25"/>
    </location>
</feature>
<feature type="compositionally biased region" description="Low complexity" evidence="10">
    <location>
        <begin position="993"/>
        <end position="1007"/>
    </location>
</feature>
<feature type="compositionally biased region" description="Polar residues" evidence="10">
    <location>
        <begin position="384"/>
        <end position="416"/>
    </location>
</feature>
<reference evidence="12 13" key="1">
    <citation type="submission" date="2021-02" db="EMBL/GenBank/DDBJ databases">
        <title>Variation within the Batrachochytrium salamandrivorans European outbreak.</title>
        <authorList>
            <person name="Kelly M."/>
            <person name="Pasmans F."/>
            <person name="Shea T.P."/>
            <person name="Munoz J.F."/>
            <person name="Carranza S."/>
            <person name="Cuomo C.A."/>
            <person name="Martel A."/>
        </authorList>
    </citation>
    <scope>NUCLEOTIDE SEQUENCE [LARGE SCALE GENOMIC DNA]</scope>
    <source>
        <strain evidence="12 13">AMFP18/2</strain>
    </source>
</reference>
<dbReference type="PANTHER" id="PTHR24056">
    <property type="entry name" value="CELL DIVISION PROTEIN KINASE"/>
    <property type="match status" value="1"/>
</dbReference>
<feature type="compositionally biased region" description="Low complexity" evidence="10">
    <location>
        <begin position="1024"/>
        <end position="1046"/>
    </location>
</feature>
<keyword evidence="5 9" id="KW-0547">Nucleotide-binding</keyword>
<feature type="compositionally biased region" description="Basic and acidic residues" evidence="10">
    <location>
        <begin position="82"/>
        <end position="99"/>
    </location>
</feature>
<dbReference type="EMBL" id="JAFCIX010000022">
    <property type="protein sequence ID" value="KAH6601002.1"/>
    <property type="molecule type" value="Genomic_DNA"/>
</dbReference>
<evidence type="ECO:0000256" key="10">
    <source>
        <dbReference type="SAM" id="MobiDB-lite"/>
    </source>
</evidence>
<keyword evidence="3" id="KW-0723">Serine/threonine-protein kinase</keyword>
<feature type="compositionally biased region" description="Basic and acidic residues" evidence="10">
    <location>
        <begin position="1071"/>
        <end position="1080"/>
    </location>
</feature>
<evidence type="ECO:0000256" key="1">
    <source>
        <dbReference type="ARBA" id="ARBA00004123"/>
    </source>
</evidence>
<feature type="binding site" evidence="9">
    <location>
        <position position="482"/>
    </location>
    <ligand>
        <name>ATP</name>
        <dbReference type="ChEBI" id="CHEBI:30616"/>
    </ligand>
</feature>
<evidence type="ECO:0000256" key="6">
    <source>
        <dbReference type="ARBA" id="ARBA00022777"/>
    </source>
</evidence>
<evidence type="ECO:0000256" key="9">
    <source>
        <dbReference type="PROSITE-ProRule" id="PRU10141"/>
    </source>
</evidence>
<dbReference type="Proteomes" id="UP001648503">
    <property type="component" value="Unassembled WGS sequence"/>
</dbReference>
<dbReference type="Gene3D" id="1.10.510.10">
    <property type="entry name" value="Transferase(Phosphotransferase) domain 1"/>
    <property type="match status" value="1"/>
</dbReference>
<keyword evidence="13" id="KW-1185">Reference proteome</keyword>
<evidence type="ECO:0000256" key="4">
    <source>
        <dbReference type="ARBA" id="ARBA00022679"/>
    </source>
</evidence>
<feature type="compositionally biased region" description="Low complexity" evidence="10">
    <location>
        <begin position="49"/>
        <end position="61"/>
    </location>
</feature>
<dbReference type="InterPro" id="IPR017441">
    <property type="entry name" value="Protein_kinase_ATP_BS"/>
</dbReference>
<feature type="compositionally biased region" description="Basic and acidic residues" evidence="10">
    <location>
        <begin position="32"/>
        <end position="48"/>
    </location>
</feature>
<evidence type="ECO:0000256" key="8">
    <source>
        <dbReference type="ARBA" id="ARBA00023242"/>
    </source>
</evidence>
<dbReference type="SMART" id="SM00220">
    <property type="entry name" value="S_TKc"/>
    <property type="match status" value="1"/>
</dbReference>
<keyword evidence="6" id="KW-0418">Kinase</keyword>
<evidence type="ECO:0000259" key="11">
    <source>
        <dbReference type="PROSITE" id="PS50011"/>
    </source>
</evidence>
<feature type="compositionally biased region" description="Polar residues" evidence="10">
    <location>
        <begin position="102"/>
        <end position="114"/>
    </location>
</feature>
<dbReference type="InterPro" id="IPR000719">
    <property type="entry name" value="Prot_kinase_dom"/>
</dbReference>
<proteinExistence type="inferred from homology"/>
<evidence type="ECO:0000256" key="2">
    <source>
        <dbReference type="ARBA" id="ARBA00006485"/>
    </source>
</evidence>
<keyword evidence="8" id="KW-0539">Nucleus</keyword>
<feature type="region of interest" description="Disordered" evidence="10">
    <location>
        <begin position="292"/>
        <end position="317"/>
    </location>
</feature>
<feature type="compositionally biased region" description="Pro residues" evidence="10">
    <location>
        <begin position="960"/>
        <end position="971"/>
    </location>
</feature>
<dbReference type="InterPro" id="IPR050108">
    <property type="entry name" value="CDK"/>
</dbReference>
<evidence type="ECO:0000313" key="12">
    <source>
        <dbReference type="EMBL" id="KAH6601002.1"/>
    </source>
</evidence>
<feature type="region of interest" description="Disordered" evidence="10">
    <location>
        <begin position="1"/>
        <end position="169"/>
    </location>
</feature>
<feature type="compositionally biased region" description="Polar residues" evidence="10">
    <location>
        <begin position="196"/>
        <end position="208"/>
    </location>
</feature>
<feature type="compositionally biased region" description="Polar residues" evidence="10">
    <location>
        <begin position="252"/>
        <end position="270"/>
    </location>
</feature>
<keyword evidence="7 9" id="KW-0067">ATP-binding</keyword>
<organism evidence="12 13">
    <name type="scientific">Batrachochytrium salamandrivorans</name>
    <dbReference type="NCBI Taxonomy" id="1357716"/>
    <lineage>
        <taxon>Eukaryota</taxon>
        <taxon>Fungi</taxon>
        <taxon>Fungi incertae sedis</taxon>
        <taxon>Chytridiomycota</taxon>
        <taxon>Chytridiomycota incertae sedis</taxon>
        <taxon>Chytridiomycetes</taxon>
        <taxon>Rhizophydiales</taxon>
        <taxon>Rhizophydiales incertae sedis</taxon>
        <taxon>Batrachochytrium</taxon>
    </lineage>
</organism>
<protein>
    <recommendedName>
        <fullName evidence="11">Protein kinase domain-containing protein</fullName>
    </recommendedName>
</protein>
<comment type="similarity">
    <text evidence="2">Belongs to the protein kinase superfamily. CMGC Ser/Thr protein kinase family. CDC2/CDKX subfamily.</text>
</comment>
<feature type="compositionally biased region" description="Low complexity" evidence="10">
    <location>
        <begin position="836"/>
        <end position="853"/>
    </location>
</feature>
<feature type="region of interest" description="Disordered" evidence="10">
    <location>
        <begin position="878"/>
        <end position="1080"/>
    </location>
</feature>
<sequence>MESQVSGPDAADHRADIVHGSREKSNSQSSSHNDHAGRHGRNDQKQELDPSSSLHSLGSDSRPSKRSIDSDSDADEDSPLSHSREPSVEDMVMDTHADRPSIASTSADGPSIDNSLLLPPHRKRPNLEQRPCAPNDEQQLVFEDSLVDPLSGPCSPLRSSSDRDEHGQAVALSGQLGESQTYADISARHNNIASSRTSVLTNSGSGSPRSMHAVSIHNDDDYESDNEPLPPAPQAPRHPTLEPGESIDLMLSATTSPDNGHATTTTNSTPPVAISDDVDPAINSTLLTAPPTIATGDVANKSRPHSGGDAEDGELHDETHRSLCLTNNSDFQSSALLLSGVASHPLHRSHSDMSLASGTSNVIVSSSSVASTTAIASTKIDPENASTTSGHPSRPISNIRYSNSSEGNQFVPNSPYSIGAEGSLKSPDVRSQSSRDRRHDIVRFCGCSSHTEYEFQKKIGEGTFGEVTIGQHKVSKDVVALKKILVHNEREGIPITALREIKILKALSHENVISLREMAYKSGDRGKRERGTIYMVFPYMDHDLTGLLENPQVRFTPAQIKSYMRQLLLGIEYMHKNNILHRDMKGSNILVDNYGHLKIADFGLARAYIENENKGYTNMVVTRWYRPPELLMGATNYTTSIDIWGAGCVFGEMLKRRPILAGSDDMDQLEKIFILCGTPDETVWPGYRNLPIFNPKTGTIQSFRNEHKRIIHEKFPSNHFARDTVDLLDNFLMLDPSKRPSASKALEHDYFFVPPKAAVPGTPDFIPWPTSHELDSRLAKEEAAVNARALEGTGVRPQVTHLQNHFDAQLVNELINRRQPGVGPDYDHHNGGARLGTSYNNSSNNSTGNSVHGGSHGAGRQGKFNKPAVLYPSVSAQFQNKVPPPQPQSQSLPAIPSQPPPPQLSQPHPPPPPPHFTPLPGQPMPIPPPQGTLGMPFNVPRSGHNLVSPAPWISGSGHIPPQPSHSLPPPSQSLHTQQFNHSGNPGWSGGAGIADSGSVGASSSSSGYPNNGRGASGPNVGGLSNSSSNYDGSQSSSYRSQYGSNRRFGKDDHRHDTNRNRSGGNYNGPREAPRRDERRR</sequence>
<dbReference type="PROSITE" id="PS00107">
    <property type="entry name" value="PROTEIN_KINASE_ATP"/>
    <property type="match status" value="1"/>
</dbReference>
<gene>
    <name evidence="12" type="ORF">BASA50_001896</name>
</gene>
<dbReference type="InterPro" id="IPR008271">
    <property type="entry name" value="Ser/Thr_kinase_AS"/>
</dbReference>
<dbReference type="PANTHER" id="PTHR24056:SF233">
    <property type="entry name" value="CYCLIN-DEPENDENT KINASE 9"/>
    <property type="match status" value="1"/>
</dbReference>
<feature type="compositionally biased region" description="Basic and acidic residues" evidence="10">
    <location>
        <begin position="1048"/>
        <end position="1059"/>
    </location>
</feature>
<accession>A0ABQ8FMT0</accession>
<feature type="region of interest" description="Disordered" evidence="10">
    <location>
        <begin position="818"/>
        <end position="865"/>
    </location>
</feature>
<keyword evidence="4" id="KW-0808">Transferase</keyword>
<comment type="subcellular location">
    <subcellularLocation>
        <location evidence="1">Nucleus</location>
    </subcellularLocation>
</comment>
<dbReference type="InterPro" id="IPR011009">
    <property type="entry name" value="Kinase-like_dom_sf"/>
</dbReference>
<comment type="caution">
    <text evidence="12">The sequence shown here is derived from an EMBL/GenBank/DDBJ whole genome shotgun (WGS) entry which is preliminary data.</text>
</comment>
<feature type="compositionally biased region" description="Polar residues" evidence="10">
    <location>
        <begin position="976"/>
        <end position="985"/>
    </location>
</feature>
<name>A0ABQ8FMT0_9FUNG</name>